<evidence type="ECO:0000313" key="3">
    <source>
        <dbReference type="EMBL" id="BDD02225.1"/>
    </source>
</evidence>
<dbReference type="Pfam" id="PF00665">
    <property type="entry name" value="rve"/>
    <property type="match status" value="1"/>
</dbReference>
<evidence type="ECO:0000313" key="4">
    <source>
        <dbReference type="Proteomes" id="UP001354989"/>
    </source>
</evidence>
<dbReference type="InterPro" id="IPR036397">
    <property type="entry name" value="RNaseH_sf"/>
</dbReference>
<dbReference type="RefSeq" id="WP_338399134.1">
    <property type="nucleotide sequence ID" value="NZ_AP025296.1"/>
</dbReference>
<dbReference type="InterPro" id="IPR048020">
    <property type="entry name" value="Transpos_IS3"/>
</dbReference>
<dbReference type="Gene3D" id="3.30.420.10">
    <property type="entry name" value="Ribonuclease H-like superfamily/Ribonuclease H"/>
    <property type="match status" value="1"/>
</dbReference>
<dbReference type="EMBL" id="AP025299">
    <property type="protein sequence ID" value="BDD02225.1"/>
    <property type="molecule type" value="Genomic_DNA"/>
</dbReference>
<dbReference type="PANTHER" id="PTHR46889">
    <property type="entry name" value="TRANSPOSASE INSF FOR INSERTION SEQUENCE IS3B-RELATED"/>
    <property type="match status" value="1"/>
</dbReference>
<feature type="region of interest" description="Disordered" evidence="1">
    <location>
        <begin position="296"/>
        <end position="318"/>
    </location>
</feature>
<dbReference type="InterPro" id="IPR050900">
    <property type="entry name" value="Transposase_IS3/IS150/IS904"/>
</dbReference>
<sequence length="318" mass="36599">MADWVGKEEFILKVIKEARKDQPNMGGRKLHIEINDTLEAEGIYLGRDRLFSFLKEHNGLIKKKKSYIKTTNSKHKFKKHPYLIGNIQPTRPNEIWVADITYISILGRQRHAYLHLVTDLYSRKIVGWQLSDSLAAADSIKALKMALKQRPDKAQPLIHHSDRGVQYCCNAYIKMLRKNEIQVSMTESYDPYQNAVAERVNGILKQEFYLEASFLTVADAKKKATWAIDIYNHKRRHWSLDLMTPEEAHNHQGLIKRKWKNYRKNKRLGAAPFQRCSSCTFEFGLVSFGRLEPAKGTHPNLKVPRGSAAPAATSRNVT</sequence>
<feature type="domain" description="Integrase catalytic" evidence="2">
    <location>
        <begin position="88"/>
        <end position="253"/>
    </location>
</feature>
<evidence type="ECO:0000256" key="1">
    <source>
        <dbReference type="SAM" id="MobiDB-lite"/>
    </source>
</evidence>
<evidence type="ECO:0000259" key="2">
    <source>
        <dbReference type="PROSITE" id="PS50994"/>
    </source>
</evidence>
<dbReference type="PROSITE" id="PS50994">
    <property type="entry name" value="INTEGRASE"/>
    <property type="match status" value="1"/>
</dbReference>
<dbReference type="Proteomes" id="UP001354989">
    <property type="component" value="Plasmid pPP7"/>
</dbReference>
<keyword evidence="4" id="KW-1185">Reference proteome</keyword>
<accession>A0ABN6LGJ6</accession>
<reference evidence="3 4" key="1">
    <citation type="submission" date="2021-12" db="EMBL/GenBank/DDBJ databases">
        <title>Genome sequencing of bacteria with rrn-lacking chromosome and rrn-plasmid.</title>
        <authorList>
            <person name="Anda M."/>
            <person name="Iwasaki W."/>
        </authorList>
    </citation>
    <scope>NUCLEOTIDE SEQUENCE [LARGE SCALE GENOMIC DNA]</scope>
    <source>
        <strain evidence="3 4">NBRC 101262</strain>
        <plasmid evidence="3 4">pPP7</plasmid>
    </source>
</reference>
<dbReference type="InterPro" id="IPR012337">
    <property type="entry name" value="RNaseH-like_sf"/>
</dbReference>
<proteinExistence type="predicted"/>
<keyword evidence="3" id="KW-0614">Plasmid</keyword>
<geneLocation type="plasmid" evidence="3 4">
    <name>pPP7</name>
</geneLocation>
<gene>
    <name evidence="3" type="ORF">PEPS_45050</name>
</gene>
<dbReference type="NCBIfam" id="NF033516">
    <property type="entry name" value="transpos_IS3"/>
    <property type="match status" value="1"/>
</dbReference>
<dbReference type="PANTHER" id="PTHR46889:SF5">
    <property type="entry name" value="INTEGRASE PROTEIN"/>
    <property type="match status" value="1"/>
</dbReference>
<name>A0ABN6LGJ6_9BACT</name>
<dbReference type="Pfam" id="PF13333">
    <property type="entry name" value="rve_2"/>
    <property type="match status" value="1"/>
</dbReference>
<dbReference type="SUPFAM" id="SSF53098">
    <property type="entry name" value="Ribonuclease H-like"/>
    <property type="match status" value="1"/>
</dbReference>
<protein>
    <submittedName>
        <fullName evidence="3">Integrase</fullName>
    </submittedName>
</protein>
<organism evidence="3 4">
    <name type="scientific">Persicobacter psychrovividus</name>
    <dbReference type="NCBI Taxonomy" id="387638"/>
    <lineage>
        <taxon>Bacteria</taxon>
        <taxon>Pseudomonadati</taxon>
        <taxon>Bacteroidota</taxon>
        <taxon>Cytophagia</taxon>
        <taxon>Cytophagales</taxon>
        <taxon>Persicobacteraceae</taxon>
        <taxon>Persicobacter</taxon>
    </lineage>
</organism>
<dbReference type="InterPro" id="IPR001584">
    <property type="entry name" value="Integrase_cat-core"/>
</dbReference>